<feature type="domain" description="HTH tetR-type" evidence="5">
    <location>
        <begin position="8"/>
        <end position="68"/>
    </location>
</feature>
<dbReference type="EMBL" id="AP023355">
    <property type="protein sequence ID" value="BCJ37390.1"/>
    <property type="molecule type" value="Genomic_DNA"/>
</dbReference>
<evidence type="ECO:0000313" key="6">
    <source>
        <dbReference type="EMBL" id="BCJ37390.1"/>
    </source>
</evidence>
<dbReference type="PROSITE" id="PS50977">
    <property type="entry name" value="HTH_TETR_2"/>
    <property type="match status" value="1"/>
</dbReference>
<dbReference type="PANTHER" id="PTHR30055">
    <property type="entry name" value="HTH-TYPE TRANSCRIPTIONAL REGULATOR RUTR"/>
    <property type="match status" value="1"/>
</dbReference>
<keyword evidence="2 4" id="KW-0238">DNA-binding</keyword>
<evidence type="ECO:0000256" key="1">
    <source>
        <dbReference type="ARBA" id="ARBA00023015"/>
    </source>
</evidence>
<proteinExistence type="predicted"/>
<dbReference type="KEGG" id="atl:Athai_48930"/>
<keyword evidence="1" id="KW-0805">Transcription regulation</keyword>
<dbReference type="AlphaFoldDB" id="A0A7R7DTB8"/>
<evidence type="ECO:0000313" key="7">
    <source>
        <dbReference type="Proteomes" id="UP000611640"/>
    </source>
</evidence>
<dbReference type="InterPro" id="IPR050109">
    <property type="entry name" value="HTH-type_TetR-like_transc_reg"/>
</dbReference>
<protein>
    <submittedName>
        <fullName evidence="6">TetR family transcriptional regulator</fullName>
    </submittedName>
</protein>
<dbReference type="InterPro" id="IPR036271">
    <property type="entry name" value="Tet_transcr_reg_TetR-rel_C_sf"/>
</dbReference>
<dbReference type="PANTHER" id="PTHR30055:SF209">
    <property type="entry name" value="POSSIBLE TRANSCRIPTIONAL REGULATORY PROTEIN (PROBABLY TETR-FAMILY)"/>
    <property type="match status" value="1"/>
</dbReference>
<dbReference type="GO" id="GO:0003700">
    <property type="term" value="F:DNA-binding transcription factor activity"/>
    <property type="evidence" value="ECO:0007669"/>
    <property type="project" value="TreeGrafter"/>
</dbReference>
<accession>A0A7R7DTB8</accession>
<dbReference type="Gene3D" id="1.10.357.10">
    <property type="entry name" value="Tetracycline Repressor, domain 2"/>
    <property type="match status" value="1"/>
</dbReference>
<dbReference type="GO" id="GO:0000976">
    <property type="term" value="F:transcription cis-regulatory region binding"/>
    <property type="evidence" value="ECO:0007669"/>
    <property type="project" value="TreeGrafter"/>
</dbReference>
<keyword evidence="7" id="KW-1185">Reference proteome</keyword>
<dbReference type="SUPFAM" id="SSF48498">
    <property type="entry name" value="Tetracyclin repressor-like, C-terminal domain"/>
    <property type="match status" value="1"/>
</dbReference>
<dbReference type="Pfam" id="PF13305">
    <property type="entry name" value="TetR_C_33"/>
    <property type="match status" value="1"/>
</dbReference>
<evidence type="ECO:0000259" key="5">
    <source>
        <dbReference type="PROSITE" id="PS50977"/>
    </source>
</evidence>
<evidence type="ECO:0000256" key="3">
    <source>
        <dbReference type="ARBA" id="ARBA00023163"/>
    </source>
</evidence>
<dbReference type="RefSeq" id="WP_203963610.1">
    <property type="nucleotide sequence ID" value="NZ_AP023355.1"/>
</dbReference>
<dbReference type="InterPro" id="IPR009057">
    <property type="entry name" value="Homeodomain-like_sf"/>
</dbReference>
<reference evidence="6 7" key="1">
    <citation type="submission" date="2020-08" db="EMBL/GenBank/DDBJ databases">
        <title>Whole genome shotgun sequence of Actinocatenispora thailandica NBRC 105041.</title>
        <authorList>
            <person name="Komaki H."/>
            <person name="Tamura T."/>
        </authorList>
    </citation>
    <scope>NUCLEOTIDE SEQUENCE [LARGE SCALE GENOMIC DNA]</scope>
    <source>
        <strain evidence="6 7">NBRC 105041</strain>
    </source>
</reference>
<name>A0A7R7DTB8_9ACTN</name>
<dbReference type="InterPro" id="IPR025996">
    <property type="entry name" value="MT1864/Rv1816-like_C"/>
</dbReference>
<evidence type="ECO:0000256" key="2">
    <source>
        <dbReference type="ARBA" id="ARBA00023125"/>
    </source>
</evidence>
<dbReference type="Pfam" id="PF00440">
    <property type="entry name" value="TetR_N"/>
    <property type="match status" value="1"/>
</dbReference>
<keyword evidence="3" id="KW-0804">Transcription</keyword>
<feature type="DNA-binding region" description="H-T-H motif" evidence="4">
    <location>
        <begin position="31"/>
        <end position="50"/>
    </location>
</feature>
<dbReference type="Proteomes" id="UP000611640">
    <property type="component" value="Chromosome"/>
</dbReference>
<dbReference type="InterPro" id="IPR001647">
    <property type="entry name" value="HTH_TetR"/>
</dbReference>
<sequence>MSPRSADPAVRAALLDAAARILATDGPGALSTRRLAAEVGASTMAVYTHFGSMDQVRQAVRRDGFARLGADLDALGRTDDPLADLTAGALTYLDFGLARPELYRAMFVDRPPAGTEDPGNDLFQRLLGTVRRCIDAGRFEAAADPLPVGWAAELWTMQHGMVVLALGEVVPAAQIRFLLTDMTYRLAVGFGDSPAAARRSTGIDG</sequence>
<gene>
    <name evidence="6" type="ORF">Athai_48930</name>
</gene>
<organism evidence="6 7">
    <name type="scientific">Actinocatenispora thailandica</name>
    <dbReference type="NCBI Taxonomy" id="227318"/>
    <lineage>
        <taxon>Bacteria</taxon>
        <taxon>Bacillati</taxon>
        <taxon>Actinomycetota</taxon>
        <taxon>Actinomycetes</taxon>
        <taxon>Micromonosporales</taxon>
        <taxon>Micromonosporaceae</taxon>
        <taxon>Actinocatenispora</taxon>
    </lineage>
</organism>
<dbReference type="SUPFAM" id="SSF46689">
    <property type="entry name" value="Homeodomain-like"/>
    <property type="match status" value="1"/>
</dbReference>
<evidence type="ECO:0000256" key="4">
    <source>
        <dbReference type="PROSITE-ProRule" id="PRU00335"/>
    </source>
</evidence>